<feature type="transmembrane region" description="Helical" evidence="10">
    <location>
        <begin position="12"/>
        <end position="31"/>
    </location>
</feature>
<feature type="transmembrane region" description="Helical" evidence="10">
    <location>
        <begin position="216"/>
        <end position="240"/>
    </location>
</feature>
<sequence length="308" mass="35668">MSKIGRSRSSCSCSAAIFVRTFHTLIVLGVPSTLLIKESLLREWLVERENLVLGVAYSSLLVCSLILYFVTCLTDPGYISLTEQKSEKLIKPSLASDDEDADNMELKPTNNNEDNEEETEETGHMMSAMNKTGVKYRFCDFCEITQPMRAKHCEDCNRCVRKFDHHCPWLEACVGERNHRYFWLFLLFTLFLIMFTFFIVWEAFQLRVTWTEWLKYNAVFFVDLLVLGLGGLVVFGLLCFHSFLMVKGLTTWEAASRERITYLKYLDEDFNPFNEGLCRNLAQFLCACSLRSWEMVYAKRARNANGIV</sequence>
<comment type="catalytic activity">
    <reaction evidence="10">
        <text>L-cysteinyl-[protein] + hexadecanoyl-CoA = S-hexadecanoyl-L-cysteinyl-[protein] + CoA</text>
        <dbReference type="Rhea" id="RHEA:36683"/>
        <dbReference type="Rhea" id="RHEA-COMP:10131"/>
        <dbReference type="Rhea" id="RHEA-COMP:11032"/>
        <dbReference type="ChEBI" id="CHEBI:29950"/>
        <dbReference type="ChEBI" id="CHEBI:57287"/>
        <dbReference type="ChEBI" id="CHEBI:57379"/>
        <dbReference type="ChEBI" id="CHEBI:74151"/>
        <dbReference type="EC" id="2.3.1.225"/>
    </reaction>
</comment>
<proteinExistence type="inferred from homology"/>
<dbReference type="PANTHER" id="PTHR22883">
    <property type="entry name" value="ZINC FINGER DHHC DOMAIN CONTAINING PROTEIN"/>
    <property type="match status" value="1"/>
</dbReference>
<organism evidence="13 14">
    <name type="scientific">Elysia marginata</name>
    <dbReference type="NCBI Taxonomy" id="1093978"/>
    <lineage>
        <taxon>Eukaryota</taxon>
        <taxon>Metazoa</taxon>
        <taxon>Spiralia</taxon>
        <taxon>Lophotrochozoa</taxon>
        <taxon>Mollusca</taxon>
        <taxon>Gastropoda</taxon>
        <taxon>Heterobranchia</taxon>
        <taxon>Euthyneura</taxon>
        <taxon>Panpulmonata</taxon>
        <taxon>Sacoglossa</taxon>
        <taxon>Placobranchoidea</taxon>
        <taxon>Plakobranchidae</taxon>
        <taxon>Elysia</taxon>
    </lineage>
</organism>
<evidence type="ECO:0000256" key="11">
    <source>
        <dbReference type="SAM" id="MobiDB-lite"/>
    </source>
</evidence>
<evidence type="ECO:0000313" key="14">
    <source>
        <dbReference type="Proteomes" id="UP000762676"/>
    </source>
</evidence>
<keyword evidence="9 10" id="KW-0012">Acyltransferase</keyword>
<gene>
    <name evidence="13" type="ORF">ElyMa_002418600</name>
</gene>
<evidence type="ECO:0000259" key="12">
    <source>
        <dbReference type="Pfam" id="PF01529"/>
    </source>
</evidence>
<evidence type="ECO:0000256" key="9">
    <source>
        <dbReference type="ARBA" id="ARBA00023315"/>
    </source>
</evidence>
<feature type="region of interest" description="Disordered" evidence="11">
    <location>
        <begin position="97"/>
        <end position="123"/>
    </location>
</feature>
<comment type="subcellular location">
    <subcellularLocation>
        <location evidence="1">Endomembrane system</location>
        <topology evidence="1">Multi-pass membrane protein</topology>
    </subcellularLocation>
</comment>
<comment type="caution">
    <text evidence="13">The sequence shown here is derived from an EMBL/GenBank/DDBJ whole genome shotgun (WGS) entry which is preliminary data.</text>
</comment>
<protein>
    <recommendedName>
        <fullName evidence="10">Palmitoyltransferase</fullName>
        <ecNumber evidence="10">2.3.1.225</ecNumber>
    </recommendedName>
</protein>
<evidence type="ECO:0000256" key="8">
    <source>
        <dbReference type="ARBA" id="ARBA00023288"/>
    </source>
</evidence>
<dbReference type="InterPro" id="IPR039859">
    <property type="entry name" value="PFA4/ZDH16/20/ERF2-like"/>
</dbReference>
<dbReference type="Pfam" id="PF01529">
    <property type="entry name" value="DHHC"/>
    <property type="match status" value="1"/>
</dbReference>
<comment type="domain">
    <text evidence="10">The DHHC domain is required for palmitoyltransferase activity.</text>
</comment>
<evidence type="ECO:0000256" key="10">
    <source>
        <dbReference type="RuleBase" id="RU079119"/>
    </source>
</evidence>
<dbReference type="PROSITE" id="PS50216">
    <property type="entry name" value="DHHC"/>
    <property type="match status" value="1"/>
</dbReference>
<evidence type="ECO:0000256" key="6">
    <source>
        <dbReference type="ARBA" id="ARBA00023136"/>
    </source>
</evidence>
<evidence type="ECO:0000256" key="1">
    <source>
        <dbReference type="ARBA" id="ARBA00004127"/>
    </source>
</evidence>
<keyword evidence="3 10" id="KW-0808">Transferase</keyword>
<dbReference type="InterPro" id="IPR001594">
    <property type="entry name" value="Palmitoyltrfase_DHHC"/>
</dbReference>
<comment type="similarity">
    <text evidence="2 10">Belongs to the DHHC palmitoyltransferase family.</text>
</comment>
<keyword evidence="7" id="KW-0564">Palmitate</keyword>
<feature type="domain" description="Palmitoyltransferase DHHC" evidence="12">
    <location>
        <begin position="136"/>
        <end position="256"/>
    </location>
</feature>
<feature type="transmembrane region" description="Helical" evidence="10">
    <location>
        <begin position="51"/>
        <end position="70"/>
    </location>
</feature>
<dbReference type="GO" id="GO:0005794">
    <property type="term" value="C:Golgi apparatus"/>
    <property type="evidence" value="ECO:0007669"/>
    <property type="project" value="TreeGrafter"/>
</dbReference>
<evidence type="ECO:0000256" key="3">
    <source>
        <dbReference type="ARBA" id="ARBA00022679"/>
    </source>
</evidence>
<evidence type="ECO:0000256" key="5">
    <source>
        <dbReference type="ARBA" id="ARBA00022989"/>
    </source>
</evidence>
<keyword evidence="6 10" id="KW-0472">Membrane</keyword>
<evidence type="ECO:0000313" key="13">
    <source>
        <dbReference type="EMBL" id="GFR84500.1"/>
    </source>
</evidence>
<dbReference type="EMBL" id="BMAT01004955">
    <property type="protein sequence ID" value="GFR84500.1"/>
    <property type="molecule type" value="Genomic_DNA"/>
</dbReference>
<keyword evidence="5 10" id="KW-1133">Transmembrane helix</keyword>
<dbReference type="GO" id="GO:0019706">
    <property type="term" value="F:protein-cysteine S-palmitoyltransferase activity"/>
    <property type="evidence" value="ECO:0007669"/>
    <property type="project" value="UniProtKB-EC"/>
</dbReference>
<dbReference type="PANTHER" id="PTHR22883:SF301">
    <property type="entry name" value="PALMITOYLTRANSFERASE ZDHHC12"/>
    <property type="match status" value="1"/>
</dbReference>
<keyword evidence="4 10" id="KW-0812">Transmembrane</keyword>
<name>A0AAV4GJA8_9GAST</name>
<keyword evidence="14" id="KW-1185">Reference proteome</keyword>
<feature type="transmembrane region" description="Helical" evidence="10">
    <location>
        <begin position="181"/>
        <end position="204"/>
    </location>
</feature>
<dbReference type="GO" id="GO:0005783">
    <property type="term" value="C:endoplasmic reticulum"/>
    <property type="evidence" value="ECO:0007669"/>
    <property type="project" value="TreeGrafter"/>
</dbReference>
<dbReference type="GO" id="GO:0006612">
    <property type="term" value="P:protein targeting to membrane"/>
    <property type="evidence" value="ECO:0007669"/>
    <property type="project" value="TreeGrafter"/>
</dbReference>
<evidence type="ECO:0000256" key="7">
    <source>
        <dbReference type="ARBA" id="ARBA00023139"/>
    </source>
</evidence>
<dbReference type="EC" id="2.3.1.225" evidence="10"/>
<accession>A0AAV4GJA8</accession>
<evidence type="ECO:0000256" key="2">
    <source>
        <dbReference type="ARBA" id="ARBA00008574"/>
    </source>
</evidence>
<dbReference type="Proteomes" id="UP000762676">
    <property type="component" value="Unassembled WGS sequence"/>
</dbReference>
<reference evidence="13 14" key="1">
    <citation type="journal article" date="2021" name="Elife">
        <title>Chloroplast acquisition without the gene transfer in kleptoplastic sea slugs, Plakobranchus ocellatus.</title>
        <authorList>
            <person name="Maeda T."/>
            <person name="Takahashi S."/>
            <person name="Yoshida T."/>
            <person name="Shimamura S."/>
            <person name="Takaki Y."/>
            <person name="Nagai Y."/>
            <person name="Toyoda A."/>
            <person name="Suzuki Y."/>
            <person name="Arimoto A."/>
            <person name="Ishii H."/>
            <person name="Satoh N."/>
            <person name="Nishiyama T."/>
            <person name="Hasebe M."/>
            <person name="Maruyama T."/>
            <person name="Minagawa J."/>
            <person name="Obokata J."/>
            <person name="Shigenobu S."/>
        </authorList>
    </citation>
    <scope>NUCLEOTIDE SEQUENCE [LARGE SCALE GENOMIC DNA]</scope>
</reference>
<dbReference type="AlphaFoldDB" id="A0AAV4GJA8"/>
<evidence type="ECO:0000256" key="4">
    <source>
        <dbReference type="ARBA" id="ARBA00022692"/>
    </source>
</evidence>
<keyword evidence="8" id="KW-0449">Lipoprotein</keyword>